<dbReference type="PANTHER" id="PTHR13486">
    <property type="entry name" value="TELOMERE LENGTH AND SILENCING PROTEIN 1 TLS1 FAMILY MEMBER"/>
    <property type="match status" value="1"/>
</dbReference>
<feature type="region of interest" description="Disordered" evidence="4">
    <location>
        <begin position="268"/>
        <end position="316"/>
    </location>
</feature>
<sequence length="438" mass="48756">MDATTEPEAIVPVVFGRSSKKRKAYRQRGGDEATTPDTTEPQTPTTTTATADSERASTPDDPEAIETSDKKEGKSPEDTQEDRRRDDEQGPEDDREENDGGNETGEEDDDAVGVAVAELIRRRKQRKQKIGGVEFRDDSGPSASGERSLVPSRFGDLDMDDMDLDLSEPIHMGMRFAPQTGMIGDVVNKHMEEYVEAQLAKRQQADAAAKAGRAARGSGGAGSGSTGGASSTAGLSAEAREQLAMKGKLHEIDLGTEARQRNIAMTQRATQQLRGTNEDQHSTADDTTATGSQKKLGRDGKRSKRMRRGSDDVERDQIVEQFLHENKMDVDVYDVSREAGPAIEGRPTDDRIAEQFRREFMEAVALRMRRKRKPLGPPAKPKTRNEEEILKGPKLGGSRNVRSVMRDKLLQKQEEQRQNVPKYEQQLQEQRRRQNKRR</sequence>
<dbReference type="Proteomes" id="UP000016923">
    <property type="component" value="Unassembled WGS sequence"/>
</dbReference>
<keyword evidence="5" id="KW-0067">ATP-binding</keyword>
<organism evidence="5 6">
    <name type="scientific">Ophiostoma piceae (strain UAMH 11346)</name>
    <name type="common">Sap stain fungus</name>
    <dbReference type="NCBI Taxonomy" id="1262450"/>
    <lineage>
        <taxon>Eukaryota</taxon>
        <taxon>Fungi</taxon>
        <taxon>Dikarya</taxon>
        <taxon>Ascomycota</taxon>
        <taxon>Pezizomycotina</taxon>
        <taxon>Sordariomycetes</taxon>
        <taxon>Sordariomycetidae</taxon>
        <taxon>Ophiostomatales</taxon>
        <taxon>Ophiostomataceae</taxon>
        <taxon>Ophiostoma</taxon>
    </lineage>
</organism>
<dbReference type="InterPro" id="IPR010756">
    <property type="entry name" value="Tls1-like"/>
</dbReference>
<dbReference type="EMBL" id="KE148153">
    <property type="protein sequence ID" value="EPE06299.1"/>
    <property type="molecule type" value="Genomic_DNA"/>
</dbReference>
<keyword evidence="5" id="KW-0378">Hydrolase</keyword>
<dbReference type="Pfam" id="PF07052">
    <property type="entry name" value="Hep_59"/>
    <property type="match status" value="1"/>
</dbReference>
<evidence type="ECO:0000256" key="2">
    <source>
        <dbReference type="ARBA" id="ARBA00007643"/>
    </source>
</evidence>
<keyword evidence="3" id="KW-0539">Nucleus</keyword>
<comment type="subcellular location">
    <subcellularLocation>
        <location evidence="1">Nucleus</location>
    </subcellularLocation>
</comment>
<protein>
    <submittedName>
        <fullName evidence="5">Mrna splicing factor rna helicase</fullName>
    </submittedName>
</protein>
<evidence type="ECO:0000256" key="3">
    <source>
        <dbReference type="ARBA" id="ARBA00023242"/>
    </source>
</evidence>
<dbReference type="PANTHER" id="PTHR13486:SF2">
    <property type="entry name" value="SPLICING FACTOR C9ORF78"/>
    <property type="match status" value="1"/>
</dbReference>
<name>S3BYI0_OPHP1</name>
<feature type="compositionally biased region" description="Gly residues" evidence="4">
    <location>
        <begin position="217"/>
        <end position="227"/>
    </location>
</feature>
<gene>
    <name evidence="5" type="ORF">F503_02427</name>
</gene>
<dbReference type="OMA" id="MCDRFTA"/>
<feature type="compositionally biased region" description="Low complexity" evidence="4">
    <location>
        <begin position="32"/>
        <end position="51"/>
    </location>
</feature>
<keyword evidence="5" id="KW-0547">Nucleotide-binding</keyword>
<keyword evidence="5" id="KW-0347">Helicase</keyword>
<evidence type="ECO:0000313" key="5">
    <source>
        <dbReference type="EMBL" id="EPE06299.1"/>
    </source>
</evidence>
<feature type="compositionally biased region" description="Acidic residues" evidence="4">
    <location>
        <begin position="89"/>
        <end position="111"/>
    </location>
</feature>
<feature type="compositionally biased region" description="Basic and acidic residues" evidence="4">
    <location>
        <begin position="67"/>
        <end position="88"/>
    </location>
</feature>
<feature type="region of interest" description="Disordered" evidence="4">
    <location>
        <begin position="1"/>
        <end position="161"/>
    </location>
</feature>
<evidence type="ECO:0000313" key="6">
    <source>
        <dbReference type="Proteomes" id="UP000016923"/>
    </source>
</evidence>
<dbReference type="eggNOG" id="ENOG502S5M8">
    <property type="taxonomic scope" value="Eukaryota"/>
</dbReference>
<evidence type="ECO:0000256" key="4">
    <source>
        <dbReference type="SAM" id="MobiDB-lite"/>
    </source>
</evidence>
<proteinExistence type="inferred from homology"/>
<dbReference type="GO" id="GO:0005681">
    <property type="term" value="C:spliceosomal complex"/>
    <property type="evidence" value="ECO:0007669"/>
    <property type="project" value="TreeGrafter"/>
</dbReference>
<keyword evidence="6" id="KW-1185">Reference proteome</keyword>
<dbReference type="AlphaFoldDB" id="S3BYI0"/>
<feature type="region of interest" description="Disordered" evidence="4">
    <location>
        <begin position="368"/>
        <end position="438"/>
    </location>
</feature>
<dbReference type="HOGENOM" id="CLU_047429_1_0_1"/>
<feature type="region of interest" description="Disordered" evidence="4">
    <location>
        <begin position="208"/>
        <end position="239"/>
    </location>
</feature>
<dbReference type="GO" id="GO:0000398">
    <property type="term" value="P:mRNA splicing, via spliceosome"/>
    <property type="evidence" value="ECO:0007669"/>
    <property type="project" value="TreeGrafter"/>
</dbReference>
<accession>S3BYI0</accession>
<reference evidence="5 6" key="1">
    <citation type="journal article" date="2013" name="BMC Genomics">
        <title>The genome and transcriptome of the pine saprophyte Ophiostoma piceae, and a comparison with the bark beetle-associated pine pathogen Grosmannia clavigera.</title>
        <authorList>
            <person name="Haridas S."/>
            <person name="Wang Y."/>
            <person name="Lim L."/>
            <person name="Massoumi Alamouti S."/>
            <person name="Jackman S."/>
            <person name="Docking R."/>
            <person name="Robertson G."/>
            <person name="Birol I."/>
            <person name="Bohlmann J."/>
            <person name="Breuil C."/>
        </authorList>
    </citation>
    <scope>NUCLEOTIDE SEQUENCE [LARGE SCALE GENOMIC DNA]</scope>
    <source>
        <strain evidence="5 6">UAMH 11346</strain>
    </source>
</reference>
<comment type="similarity">
    <text evidence="2">Belongs to the TLS1 family.</text>
</comment>
<dbReference type="VEuPathDB" id="FungiDB:F503_02427"/>
<feature type="compositionally biased region" description="Low complexity" evidence="4">
    <location>
        <begin position="228"/>
        <end position="237"/>
    </location>
</feature>
<evidence type="ECO:0000256" key="1">
    <source>
        <dbReference type="ARBA" id="ARBA00004123"/>
    </source>
</evidence>
<feature type="compositionally biased region" description="Basic and acidic residues" evidence="4">
    <location>
        <begin position="404"/>
        <end position="417"/>
    </location>
</feature>
<dbReference type="OrthoDB" id="5627at2759"/>
<dbReference type="GO" id="GO:0004386">
    <property type="term" value="F:helicase activity"/>
    <property type="evidence" value="ECO:0007669"/>
    <property type="project" value="UniProtKB-KW"/>
</dbReference>